<evidence type="ECO:0000256" key="1">
    <source>
        <dbReference type="ARBA" id="ARBA00007572"/>
    </source>
</evidence>
<dbReference type="Gene3D" id="2.40.50.140">
    <property type="entry name" value="Nucleic acid-binding proteins"/>
    <property type="match status" value="1"/>
</dbReference>
<evidence type="ECO:0000256" key="6">
    <source>
        <dbReference type="ARBA" id="ARBA00022763"/>
    </source>
</evidence>
<evidence type="ECO:0000256" key="12">
    <source>
        <dbReference type="RuleBase" id="RU000617"/>
    </source>
</evidence>
<evidence type="ECO:0000256" key="11">
    <source>
        <dbReference type="ARBA" id="ARBA00034003"/>
    </source>
</evidence>
<keyword evidence="10" id="KW-0131">Cell cycle</keyword>
<evidence type="ECO:0000256" key="10">
    <source>
        <dbReference type="ARBA" id="ARBA00023306"/>
    </source>
</evidence>
<dbReference type="SUPFAM" id="SSF50249">
    <property type="entry name" value="Nucleic acid-binding proteins"/>
    <property type="match status" value="1"/>
</dbReference>
<reference evidence="15 16" key="1">
    <citation type="journal article" date="2016" name="Nat. Commun.">
        <title>Thousands of microbial genomes shed light on interconnected biogeochemical processes in an aquifer system.</title>
        <authorList>
            <person name="Anantharaman K."/>
            <person name="Brown C.T."/>
            <person name="Hug L.A."/>
            <person name="Sharon I."/>
            <person name="Castelle C.J."/>
            <person name="Probst A.J."/>
            <person name="Thomas B.C."/>
            <person name="Singh A."/>
            <person name="Wilkins M.J."/>
            <person name="Karaoz U."/>
            <person name="Brodie E.L."/>
            <person name="Williams K.H."/>
            <person name="Hubbard S.S."/>
            <person name="Banfield J.F."/>
        </authorList>
    </citation>
    <scope>NUCLEOTIDE SEQUENCE [LARGE SCALE GENOMIC DNA]</scope>
</reference>
<dbReference type="InterPro" id="IPR036599">
    <property type="entry name" value="DNA_ligase_N_sf"/>
</dbReference>
<evidence type="ECO:0000259" key="14">
    <source>
        <dbReference type="PROSITE" id="PS50160"/>
    </source>
</evidence>
<dbReference type="AlphaFoldDB" id="A0A1F5EWP4"/>
<dbReference type="Pfam" id="PF04675">
    <property type="entry name" value="DNA_ligase_A_N"/>
    <property type="match status" value="1"/>
</dbReference>
<dbReference type="InterPro" id="IPR016059">
    <property type="entry name" value="DNA_ligase_ATP-dep_CS"/>
</dbReference>
<comment type="similarity">
    <text evidence="1 13">Belongs to the ATP-dependent DNA ligase family.</text>
</comment>
<dbReference type="GO" id="GO:0003910">
    <property type="term" value="F:DNA ligase (ATP) activity"/>
    <property type="evidence" value="ECO:0007669"/>
    <property type="project" value="UniProtKB-EC"/>
</dbReference>
<dbReference type="NCBIfam" id="TIGR00574">
    <property type="entry name" value="dnl1"/>
    <property type="match status" value="1"/>
</dbReference>
<evidence type="ECO:0000256" key="8">
    <source>
        <dbReference type="ARBA" id="ARBA00023172"/>
    </source>
</evidence>
<sequence length="570" mass="63646">MLFHEFAAHLERLEKISSRLLITDEVVVILKKLAEKEIEGGVYLLMGRLAPAYTGLEFNLGWKMILRAISQLANIDGDKVMADFKKKGDIGDVVTGLPENLFEGEKLTVGEVYEKLLVVARYSGEGSQEKKITGLAELLLSMDQISAKFVARMVLGHLRLGFSDKTILDALSVASEGNKSARRKLDEAYQVLPDVGLLSKKVMGQGLARALSNLEVEVGVPVIPALCQRLNHAAEIIEKMGEVAAERKYDGTRVQIHFLRAGFADGTAIKTFTRNLEENSLMFPELTQMPLWINGSSVVLDCEAVGVDLKTDKIMPFQMTITRKRKHGITQAQAAVPLRFFVFDILARNGETLLSKPYFERREILDETVHKNKIMVVDEKYKMDDPVKLHGYHEQFLKEGFEGAVVKKWDGNYLPGRQGWNWIKIKESEGSSGKLADTLDLMIMGYYKGRGKRNGFGLGAFLAGVRKGEKVLTIAKVGTGLSDEDFRELKKRLDKLAVSAKPKEYEVSEALTADVWVRPKLVVEIAADEITKSPVHSAGVALRFPRLAKFRDDKDLTGVTTMNEIEQMRK</sequence>
<comment type="catalytic activity">
    <reaction evidence="11 12">
        <text>ATP + (deoxyribonucleotide)n-3'-hydroxyl + 5'-phospho-(deoxyribonucleotide)m = (deoxyribonucleotide)n+m + AMP + diphosphate.</text>
        <dbReference type="EC" id="6.5.1.1"/>
    </reaction>
</comment>
<evidence type="ECO:0000256" key="3">
    <source>
        <dbReference type="ARBA" id="ARBA00022618"/>
    </source>
</evidence>
<dbReference type="InterPro" id="IPR012308">
    <property type="entry name" value="DNA_ligase_ATP-dep_N"/>
</dbReference>
<dbReference type="SUPFAM" id="SSF56091">
    <property type="entry name" value="DNA ligase/mRNA capping enzyme, catalytic domain"/>
    <property type="match status" value="1"/>
</dbReference>
<dbReference type="Gene3D" id="1.10.3260.10">
    <property type="entry name" value="DNA ligase, ATP-dependent, N-terminal domain"/>
    <property type="match status" value="1"/>
</dbReference>
<dbReference type="Pfam" id="PF01068">
    <property type="entry name" value="DNA_ligase_A_M"/>
    <property type="match status" value="1"/>
</dbReference>
<keyword evidence="6 12" id="KW-0227">DNA damage</keyword>
<dbReference type="InterPro" id="IPR050191">
    <property type="entry name" value="ATP-dep_DNA_ligase"/>
</dbReference>
<dbReference type="GO" id="GO:0051301">
    <property type="term" value="P:cell division"/>
    <property type="evidence" value="ECO:0007669"/>
    <property type="project" value="UniProtKB-KW"/>
</dbReference>
<dbReference type="SUPFAM" id="SSF117018">
    <property type="entry name" value="ATP-dependent DNA ligase DNA-binding domain"/>
    <property type="match status" value="1"/>
</dbReference>
<dbReference type="PANTHER" id="PTHR45674">
    <property type="entry name" value="DNA LIGASE 1/3 FAMILY MEMBER"/>
    <property type="match status" value="1"/>
</dbReference>
<protein>
    <recommendedName>
        <fullName evidence="12">DNA ligase</fullName>
        <ecNumber evidence="12">6.5.1.1</ecNumber>
    </recommendedName>
</protein>
<dbReference type="GO" id="GO:0006273">
    <property type="term" value="P:lagging strand elongation"/>
    <property type="evidence" value="ECO:0007669"/>
    <property type="project" value="TreeGrafter"/>
</dbReference>
<dbReference type="GO" id="GO:0071897">
    <property type="term" value="P:DNA biosynthetic process"/>
    <property type="evidence" value="ECO:0007669"/>
    <property type="project" value="InterPro"/>
</dbReference>
<dbReference type="PROSITE" id="PS00697">
    <property type="entry name" value="DNA_LIGASE_A1"/>
    <property type="match status" value="1"/>
</dbReference>
<keyword evidence="7 12" id="KW-0067">ATP-binding</keyword>
<evidence type="ECO:0000256" key="9">
    <source>
        <dbReference type="ARBA" id="ARBA00023204"/>
    </source>
</evidence>
<keyword evidence="2 12" id="KW-0436">Ligase</keyword>
<evidence type="ECO:0000256" key="5">
    <source>
        <dbReference type="ARBA" id="ARBA00022741"/>
    </source>
</evidence>
<dbReference type="GO" id="GO:0005524">
    <property type="term" value="F:ATP binding"/>
    <property type="evidence" value="ECO:0007669"/>
    <property type="project" value="UniProtKB-KW"/>
</dbReference>
<accession>A0A1F5EWP4</accession>
<name>A0A1F5EWP4_9BACT</name>
<dbReference type="GO" id="GO:0003677">
    <property type="term" value="F:DNA binding"/>
    <property type="evidence" value="ECO:0007669"/>
    <property type="project" value="InterPro"/>
</dbReference>
<dbReference type="PROSITE" id="PS50160">
    <property type="entry name" value="DNA_LIGASE_A3"/>
    <property type="match status" value="1"/>
</dbReference>
<proteinExistence type="inferred from homology"/>
<feature type="domain" description="ATP-dependent DNA ligase family profile" evidence="14">
    <location>
        <begin position="331"/>
        <end position="455"/>
    </location>
</feature>
<dbReference type="GO" id="GO:0006281">
    <property type="term" value="P:DNA repair"/>
    <property type="evidence" value="ECO:0007669"/>
    <property type="project" value="UniProtKB-KW"/>
</dbReference>
<dbReference type="PANTHER" id="PTHR45674:SF4">
    <property type="entry name" value="DNA LIGASE 1"/>
    <property type="match status" value="1"/>
</dbReference>
<keyword evidence="9 12" id="KW-0234">DNA repair</keyword>
<dbReference type="InterPro" id="IPR012340">
    <property type="entry name" value="NA-bd_OB-fold"/>
</dbReference>
<organism evidence="15 16">
    <name type="scientific">Candidatus Collierbacteria bacterium RIFCSPHIGHO2_01_FULL_50_25</name>
    <dbReference type="NCBI Taxonomy" id="1817722"/>
    <lineage>
        <taxon>Bacteria</taxon>
        <taxon>Candidatus Collieribacteriota</taxon>
    </lineage>
</organism>
<dbReference type="Pfam" id="PF04679">
    <property type="entry name" value="DNA_ligase_A_C"/>
    <property type="match status" value="1"/>
</dbReference>
<keyword evidence="3" id="KW-0132">Cell division</keyword>
<dbReference type="GO" id="GO:0006310">
    <property type="term" value="P:DNA recombination"/>
    <property type="evidence" value="ECO:0007669"/>
    <property type="project" value="UniProtKB-KW"/>
</dbReference>
<dbReference type="InterPro" id="IPR012309">
    <property type="entry name" value="DNA_ligase_ATP-dep_C"/>
</dbReference>
<keyword evidence="4" id="KW-0235">DNA replication</keyword>
<dbReference type="EMBL" id="MFAG01000022">
    <property type="protein sequence ID" value="OGD71809.1"/>
    <property type="molecule type" value="Genomic_DNA"/>
</dbReference>
<comment type="caution">
    <text evidence="15">The sequence shown here is derived from an EMBL/GenBank/DDBJ whole genome shotgun (WGS) entry which is preliminary data.</text>
</comment>
<dbReference type="InterPro" id="IPR000977">
    <property type="entry name" value="DNA_ligase_ATP-dep"/>
</dbReference>
<evidence type="ECO:0000313" key="16">
    <source>
        <dbReference type="Proteomes" id="UP000177979"/>
    </source>
</evidence>
<evidence type="ECO:0000256" key="2">
    <source>
        <dbReference type="ARBA" id="ARBA00022598"/>
    </source>
</evidence>
<keyword evidence="5 12" id="KW-0547">Nucleotide-binding</keyword>
<evidence type="ECO:0000313" key="15">
    <source>
        <dbReference type="EMBL" id="OGD71809.1"/>
    </source>
</evidence>
<dbReference type="EC" id="6.5.1.1" evidence="12"/>
<dbReference type="STRING" id="1817722.A2703_00690"/>
<evidence type="ECO:0000256" key="4">
    <source>
        <dbReference type="ARBA" id="ARBA00022705"/>
    </source>
</evidence>
<gene>
    <name evidence="15" type="ORF">A2703_00690</name>
</gene>
<dbReference type="Proteomes" id="UP000177979">
    <property type="component" value="Unassembled WGS sequence"/>
</dbReference>
<evidence type="ECO:0000256" key="13">
    <source>
        <dbReference type="RuleBase" id="RU004196"/>
    </source>
</evidence>
<evidence type="ECO:0000256" key="7">
    <source>
        <dbReference type="ARBA" id="ARBA00022840"/>
    </source>
</evidence>
<dbReference type="Gene3D" id="3.30.470.30">
    <property type="entry name" value="DNA ligase/mRNA capping enzyme"/>
    <property type="match status" value="1"/>
</dbReference>
<keyword evidence="8 12" id="KW-0233">DNA recombination</keyword>
<dbReference type="InterPro" id="IPR012310">
    <property type="entry name" value="DNA_ligase_ATP-dep_cent"/>
</dbReference>